<dbReference type="InterPro" id="IPR033116">
    <property type="entry name" value="TRYPSIN_SER"/>
</dbReference>
<dbReference type="PROSITE" id="PS00134">
    <property type="entry name" value="TRYPSIN_HIS"/>
    <property type="match status" value="1"/>
</dbReference>
<dbReference type="SUPFAM" id="SSF50494">
    <property type="entry name" value="Trypsin-like serine proteases"/>
    <property type="match status" value="1"/>
</dbReference>
<keyword evidence="3" id="KW-0720">Serine protease</keyword>
<dbReference type="SMART" id="SM00020">
    <property type="entry name" value="Tryp_SPc"/>
    <property type="match status" value="1"/>
</dbReference>
<evidence type="ECO:0000313" key="6">
    <source>
        <dbReference type="EMBL" id="MBR7828181.1"/>
    </source>
</evidence>
<keyword evidence="4" id="KW-0732">Signal</keyword>
<feature type="signal peptide" evidence="4">
    <location>
        <begin position="1"/>
        <end position="37"/>
    </location>
</feature>
<gene>
    <name evidence="6" type="ORF">KDK95_17845</name>
</gene>
<keyword evidence="3 6" id="KW-0645">Protease</keyword>
<keyword evidence="3" id="KW-0378">Hydrolase</keyword>
<evidence type="ECO:0000256" key="4">
    <source>
        <dbReference type="SAM" id="SignalP"/>
    </source>
</evidence>
<name>A0A941EAW5_9ACTN</name>
<keyword evidence="7" id="KW-1185">Reference proteome</keyword>
<comment type="similarity">
    <text evidence="1">Belongs to the peptidase S1 family.</text>
</comment>
<accession>A0A941EAW5</accession>
<evidence type="ECO:0000313" key="7">
    <source>
        <dbReference type="Proteomes" id="UP000676325"/>
    </source>
</evidence>
<dbReference type="PROSITE" id="PS00135">
    <property type="entry name" value="TRYPSIN_SER"/>
    <property type="match status" value="1"/>
</dbReference>
<sequence>MRPDHPFHQHRGAARGASRVLCSLAALMAGTSATVFGAAPAGAIVGGSAASQGEYPFMVSLRENGYAYCGGTLVAPSWVLTAAHCVSGRTASELSAVVDQAARDGSAGESLSVDRTVVDPRYDANSEDYDAALVHLTTPAYGVQSIAIDPAGSGDTAYAQAGKVATVIGYGSVDPEDVNGNGAIQYPATLQQTTVAIDSDSTCSSVFNGTSEPAAHTTLMLCAGGDGVHDACVGDSGGPLMVMDGAAGWTQVGIVSWGAGCAVRGVPGVYTRLSDQQINAFVKSTING</sequence>
<dbReference type="InterPro" id="IPR001314">
    <property type="entry name" value="Peptidase_S1A"/>
</dbReference>
<dbReference type="AlphaFoldDB" id="A0A941EAW5"/>
<evidence type="ECO:0000256" key="1">
    <source>
        <dbReference type="ARBA" id="ARBA00007664"/>
    </source>
</evidence>
<comment type="caution">
    <text evidence="6">The sequence shown here is derived from an EMBL/GenBank/DDBJ whole genome shotgun (WGS) entry which is preliminary data.</text>
</comment>
<dbReference type="Gene3D" id="2.40.10.10">
    <property type="entry name" value="Trypsin-like serine proteases"/>
    <property type="match status" value="1"/>
</dbReference>
<evidence type="ECO:0000259" key="5">
    <source>
        <dbReference type="PROSITE" id="PS50240"/>
    </source>
</evidence>
<feature type="chain" id="PRO_5038712433" evidence="4">
    <location>
        <begin position="38"/>
        <end position="288"/>
    </location>
</feature>
<dbReference type="PRINTS" id="PR00722">
    <property type="entry name" value="CHYMOTRYPSIN"/>
</dbReference>
<dbReference type="PANTHER" id="PTHR24276">
    <property type="entry name" value="POLYSERASE-RELATED"/>
    <property type="match status" value="1"/>
</dbReference>
<dbReference type="FunFam" id="2.40.10.10:FF:000002">
    <property type="entry name" value="Transmembrane protease serine"/>
    <property type="match status" value="1"/>
</dbReference>
<dbReference type="InterPro" id="IPR001254">
    <property type="entry name" value="Trypsin_dom"/>
</dbReference>
<dbReference type="InterPro" id="IPR050430">
    <property type="entry name" value="Peptidase_S1"/>
</dbReference>
<dbReference type="InterPro" id="IPR043504">
    <property type="entry name" value="Peptidase_S1_PA_chymotrypsin"/>
</dbReference>
<dbReference type="InterPro" id="IPR009003">
    <property type="entry name" value="Peptidase_S1_PA"/>
</dbReference>
<dbReference type="Pfam" id="PF00089">
    <property type="entry name" value="Trypsin"/>
    <property type="match status" value="1"/>
</dbReference>
<dbReference type="Proteomes" id="UP000676325">
    <property type="component" value="Unassembled WGS sequence"/>
</dbReference>
<dbReference type="FunFam" id="2.40.10.10:FF:000068">
    <property type="entry name" value="transmembrane protease serine 2"/>
    <property type="match status" value="1"/>
</dbReference>
<dbReference type="GO" id="GO:0006508">
    <property type="term" value="P:proteolysis"/>
    <property type="evidence" value="ECO:0007669"/>
    <property type="project" value="UniProtKB-KW"/>
</dbReference>
<keyword evidence="2" id="KW-1015">Disulfide bond</keyword>
<protein>
    <submittedName>
        <fullName evidence="6">Serine protease</fullName>
    </submittedName>
</protein>
<evidence type="ECO:0000256" key="2">
    <source>
        <dbReference type="ARBA" id="ARBA00023157"/>
    </source>
</evidence>
<reference evidence="6" key="1">
    <citation type="submission" date="2021-04" db="EMBL/GenBank/DDBJ databases">
        <title>Genome based classification of Actinospica acidithermotolerans sp. nov., an actinobacterium isolated from an Indonesian hot spring.</title>
        <authorList>
            <person name="Kusuma A.B."/>
            <person name="Putra K.E."/>
            <person name="Nafisah S."/>
            <person name="Loh J."/>
            <person name="Nouioui I."/>
            <person name="Goodfellow M."/>
        </authorList>
    </citation>
    <scope>NUCLEOTIDE SEQUENCE</scope>
    <source>
        <strain evidence="6">MGRD01-02</strain>
    </source>
</reference>
<dbReference type="GO" id="GO:0004252">
    <property type="term" value="F:serine-type endopeptidase activity"/>
    <property type="evidence" value="ECO:0007669"/>
    <property type="project" value="InterPro"/>
</dbReference>
<dbReference type="PANTHER" id="PTHR24276:SF98">
    <property type="entry name" value="FI18310P1-RELATED"/>
    <property type="match status" value="1"/>
</dbReference>
<organism evidence="6 7">
    <name type="scientific">Actinospica acidithermotolerans</name>
    <dbReference type="NCBI Taxonomy" id="2828514"/>
    <lineage>
        <taxon>Bacteria</taxon>
        <taxon>Bacillati</taxon>
        <taxon>Actinomycetota</taxon>
        <taxon>Actinomycetes</taxon>
        <taxon>Catenulisporales</taxon>
        <taxon>Actinospicaceae</taxon>
        <taxon>Actinospica</taxon>
    </lineage>
</organism>
<dbReference type="InterPro" id="IPR018114">
    <property type="entry name" value="TRYPSIN_HIS"/>
</dbReference>
<feature type="domain" description="Peptidase S1" evidence="5">
    <location>
        <begin position="44"/>
        <end position="287"/>
    </location>
</feature>
<dbReference type="RefSeq" id="WP_212519320.1">
    <property type="nucleotide sequence ID" value="NZ_JAGSOH010000050.1"/>
</dbReference>
<dbReference type="PROSITE" id="PS50240">
    <property type="entry name" value="TRYPSIN_DOM"/>
    <property type="match status" value="1"/>
</dbReference>
<dbReference type="CDD" id="cd00190">
    <property type="entry name" value="Tryp_SPc"/>
    <property type="match status" value="1"/>
</dbReference>
<dbReference type="EMBL" id="JAGSOH010000050">
    <property type="protein sequence ID" value="MBR7828181.1"/>
    <property type="molecule type" value="Genomic_DNA"/>
</dbReference>
<evidence type="ECO:0000256" key="3">
    <source>
        <dbReference type="RuleBase" id="RU363034"/>
    </source>
</evidence>
<proteinExistence type="inferred from homology"/>